<gene>
    <name evidence="1" type="ORF">LOC71_10965</name>
</gene>
<comment type="caution">
    <text evidence="1">The sequence shown here is derived from an EMBL/GenBank/DDBJ whole genome shotgun (WGS) entry which is preliminary data.</text>
</comment>
<keyword evidence="2" id="KW-1185">Reference proteome</keyword>
<organism evidence="1 2">
    <name type="scientific">Rhodopirellula halodulae</name>
    <dbReference type="NCBI Taxonomy" id="2894198"/>
    <lineage>
        <taxon>Bacteria</taxon>
        <taxon>Pseudomonadati</taxon>
        <taxon>Planctomycetota</taxon>
        <taxon>Planctomycetia</taxon>
        <taxon>Pirellulales</taxon>
        <taxon>Pirellulaceae</taxon>
        <taxon>Rhodopirellula</taxon>
    </lineage>
</organism>
<evidence type="ECO:0000313" key="1">
    <source>
        <dbReference type="EMBL" id="MCC9642796.1"/>
    </source>
</evidence>
<reference evidence="1" key="1">
    <citation type="submission" date="2021-11" db="EMBL/GenBank/DDBJ databases">
        <title>Genome sequence.</title>
        <authorList>
            <person name="Sun Q."/>
        </authorList>
    </citation>
    <scope>NUCLEOTIDE SEQUENCE</scope>
    <source>
        <strain evidence="1">JC740</strain>
    </source>
</reference>
<accession>A0ABS8NGW7</accession>
<dbReference type="InterPro" id="IPR034660">
    <property type="entry name" value="DinB/YfiT-like"/>
</dbReference>
<name>A0ABS8NGW7_9BACT</name>
<dbReference type="InterPro" id="IPR011463">
    <property type="entry name" value="DUF1569"/>
</dbReference>
<dbReference type="Pfam" id="PF07606">
    <property type="entry name" value="DUF1569"/>
    <property type="match status" value="1"/>
</dbReference>
<sequence length="157" mass="18116">MSELRTLQFAHLRDAVVDARSLLETGYEPMGNWTLGQICHHLKLVQDPSVHGYPGWMSLFAFLRPAMRRWLLPKIRRPDSPRGIRTAGMFVPPQDVDDDQAIEAFAESVEQFLSHPGDYSPHPAFGRLSRSEFEEIHRLHAAHHLRFLRPRKAEADR</sequence>
<protein>
    <submittedName>
        <fullName evidence="1">DUF1569 domain-containing protein</fullName>
    </submittedName>
</protein>
<dbReference type="EMBL" id="JAJKFW010000022">
    <property type="protein sequence ID" value="MCC9642796.1"/>
    <property type="molecule type" value="Genomic_DNA"/>
</dbReference>
<evidence type="ECO:0000313" key="2">
    <source>
        <dbReference type="Proteomes" id="UP001430306"/>
    </source>
</evidence>
<proteinExistence type="predicted"/>
<dbReference type="Proteomes" id="UP001430306">
    <property type="component" value="Unassembled WGS sequence"/>
</dbReference>
<dbReference type="RefSeq" id="WP_230273970.1">
    <property type="nucleotide sequence ID" value="NZ_JAJKFW010000022.1"/>
</dbReference>
<dbReference type="Gene3D" id="1.20.120.450">
    <property type="entry name" value="dinb family like domain"/>
    <property type="match status" value="1"/>
</dbReference>